<dbReference type="PRINTS" id="PR01438">
    <property type="entry name" value="UNVRSLSTRESS"/>
</dbReference>
<dbReference type="InterPro" id="IPR014729">
    <property type="entry name" value="Rossmann-like_a/b/a_fold"/>
</dbReference>
<dbReference type="SUPFAM" id="SSF52402">
    <property type="entry name" value="Adenine nucleotide alpha hydrolases-like"/>
    <property type="match status" value="1"/>
</dbReference>
<comment type="similarity">
    <text evidence="1">Belongs to the universal stress protein A family.</text>
</comment>
<evidence type="ECO:0000313" key="3">
    <source>
        <dbReference type="EMBL" id="WIM06242.1"/>
    </source>
</evidence>
<gene>
    <name evidence="3" type="ORF">OHM77_02815</name>
</gene>
<dbReference type="KEGG" id="npv:OHM77_02815"/>
<sequence>MSQIFLIPIDDSEIALRPVSWVVQNLPTWREPPAIHLLNVQPSLSGDISHVIDAGTIREFHLESGMKALSRARDLLVAAGLSPELHVLVGQAAPTITEFADVHGCSQILLGTRGHTGVLGTLLGSVATKVVHLSNVPVMLIRQGNDHV</sequence>
<evidence type="ECO:0000256" key="1">
    <source>
        <dbReference type="ARBA" id="ARBA00008791"/>
    </source>
</evidence>
<feature type="domain" description="UspA" evidence="2">
    <location>
        <begin position="1"/>
        <end position="142"/>
    </location>
</feature>
<accession>A0AA49FN32</accession>
<protein>
    <submittedName>
        <fullName evidence="3">Universal stress protein</fullName>
    </submittedName>
</protein>
<proteinExistence type="inferred from homology"/>
<dbReference type="AlphaFoldDB" id="A0AA49FN32"/>
<dbReference type="InterPro" id="IPR006015">
    <property type="entry name" value="Universal_stress_UspA"/>
</dbReference>
<dbReference type="PANTHER" id="PTHR31964">
    <property type="entry name" value="ADENINE NUCLEOTIDE ALPHA HYDROLASES-LIKE SUPERFAMILY PROTEIN"/>
    <property type="match status" value="1"/>
</dbReference>
<evidence type="ECO:0000259" key="2">
    <source>
        <dbReference type="Pfam" id="PF00582"/>
    </source>
</evidence>
<dbReference type="PANTHER" id="PTHR31964:SF113">
    <property type="entry name" value="USPA DOMAIN-CONTAINING PROTEIN"/>
    <property type="match status" value="1"/>
</dbReference>
<dbReference type="Gene3D" id="3.40.50.620">
    <property type="entry name" value="HUPs"/>
    <property type="match status" value="1"/>
</dbReference>
<reference evidence="3" key="1">
    <citation type="journal article" date="2023" name="Nat. Microbiol.">
        <title>Enrichment and characterization of a nitric oxide-reducing microbial community in a continuous bioreactor.</title>
        <authorList>
            <person name="Garrido-Amador P."/>
            <person name="Stortenbeker N."/>
            <person name="Wessels H.J.C.T."/>
            <person name="Speth D.R."/>
            <person name="Garcia-Heredia I."/>
            <person name="Kartal B."/>
        </authorList>
    </citation>
    <scope>NUCLEOTIDE SEQUENCE</scope>
    <source>
        <strain evidence="3">MAG1</strain>
    </source>
</reference>
<organism evidence="3">
    <name type="scientific">Candidatus Nitricoxidivorans perseverans</name>
    <dbReference type="NCBI Taxonomy" id="2975601"/>
    <lineage>
        <taxon>Bacteria</taxon>
        <taxon>Pseudomonadati</taxon>
        <taxon>Pseudomonadota</taxon>
        <taxon>Betaproteobacteria</taxon>
        <taxon>Nitrosomonadales</taxon>
        <taxon>Sterolibacteriaceae</taxon>
        <taxon>Candidatus Nitricoxidivorans</taxon>
    </lineage>
</organism>
<dbReference type="InterPro" id="IPR006016">
    <property type="entry name" value="UspA"/>
</dbReference>
<dbReference type="Proteomes" id="UP001234916">
    <property type="component" value="Chromosome"/>
</dbReference>
<dbReference type="Pfam" id="PF00582">
    <property type="entry name" value="Usp"/>
    <property type="match status" value="1"/>
</dbReference>
<name>A0AA49FN32_9PROT</name>
<dbReference type="EMBL" id="CP107246">
    <property type="protein sequence ID" value="WIM06242.1"/>
    <property type="molecule type" value="Genomic_DNA"/>
</dbReference>
<dbReference type="CDD" id="cd23659">
    <property type="entry name" value="USP_At3g01520-like"/>
    <property type="match status" value="1"/>
</dbReference>